<protein>
    <submittedName>
        <fullName evidence="2">Alpha/beta hydrolase</fullName>
    </submittedName>
</protein>
<feature type="domain" description="AB hydrolase-1" evidence="1">
    <location>
        <begin position="23"/>
        <end position="265"/>
    </location>
</feature>
<accession>A0A7Y0L848</accession>
<reference evidence="2 3" key="1">
    <citation type="submission" date="2020-04" db="EMBL/GenBank/DDBJ databases">
        <authorList>
            <person name="Zhang R."/>
            <person name="Schippers A."/>
        </authorList>
    </citation>
    <scope>NUCLEOTIDE SEQUENCE [LARGE SCALE GENOMIC DNA]</scope>
    <source>
        <strain evidence="2 3">DSM 109850</strain>
    </source>
</reference>
<sequence>MHSITLPESVHAIVSQTTSDRWLLLWPGLGGTAEQFLRLFRESEALRINVLALDPPGHGKTPPGEVLDWDTVQRLWKHALDWAEAAGGRNFIVGGHSYGAYAALGAAGEDLRTHGYILLDGGYLEPFPSYNAQAIQEANARYLQSRQFPSWSAFLKVERAETRQWDDITETALRAGMTEVDGIIRPIVTVDTANQVSALLSSYHVDELPFDLRPILLLVAGEPPDARYARQAAVTQFLTRHPHTQSAIIAHSGHDLLLDSPETVLAHIAQFLRTVDS</sequence>
<dbReference type="InterPro" id="IPR000073">
    <property type="entry name" value="AB_hydrolase_1"/>
</dbReference>
<keyword evidence="3" id="KW-1185">Reference proteome</keyword>
<dbReference type="InterPro" id="IPR050266">
    <property type="entry name" value="AB_hydrolase_sf"/>
</dbReference>
<comment type="caution">
    <text evidence="2">The sequence shown here is derived from an EMBL/GenBank/DDBJ whole genome shotgun (WGS) entry which is preliminary data.</text>
</comment>
<name>A0A7Y0L848_9FIRM</name>
<proteinExistence type="predicted"/>
<dbReference type="RefSeq" id="WP_169102970.1">
    <property type="nucleotide sequence ID" value="NZ_JABBVZ010000146.1"/>
</dbReference>
<dbReference type="InterPro" id="IPR029058">
    <property type="entry name" value="AB_hydrolase_fold"/>
</dbReference>
<dbReference type="EMBL" id="JABBVZ010000146">
    <property type="protein sequence ID" value="NMP24763.1"/>
    <property type="molecule type" value="Genomic_DNA"/>
</dbReference>
<gene>
    <name evidence="2" type="ORF">HIJ39_20860</name>
</gene>
<evidence type="ECO:0000313" key="3">
    <source>
        <dbReference type="Proteomes" id="UP000533476"/>
    </source>
</evidence>
<dbReference type="AlphaFoldDB" id="A0A7Y0L848"/>
<evidence type="ECO:0000259" key="1">
    <source>
        <dbReference type="Pfam" id="PF12697"/>
    </source>
</evidence>
<organism evidence="2 3">
    <name type="scientific">Sulfobacillus harzensis</name>
    <dbReference type="NCBI Taxonomy" id="2729629"/>
    <lineage>
        <taxon>Bacteria</taxon>
        <taxon>Bacillati</taxon>
        <taxon>Bacillota</taxon>
        <taxon>Clostridia</taxon>
        <taxon>Eubacteriales</taxon>
        <taxon>Clostridiales Family XVII. Incertae Sedis</taxon>
        <taxon>Sulfobacillus</taxon>
    </lineage>
</organism>
<dbReference type="Gene3D" id="3.40.50.1820">
    <property type="entry name" value="alpha/beta hydrolase"/>
    <property type="match status" value="1"/>
</dbReference>
<dbReference type="SUPFAM" id="SSF53474">
    <property type="entry name" value="alpha/beta-Hydrolases"/>
    <property type="match status" value="1"/>
</dbReference>
<dbReference type="GO" id="GO:0016787">
    <property type="term" value="F:hydrolase activity"/>
    <property type="evidence" value="ECO:0007669"/>
    <property type="project" value="UniProtKB-KW"/>
</dbReference>
<dbReference type="PANTHER" id="PTHR43798">
    <property type="entry name" value="MONOACYLGLYCEROL LIPASE"/>
    <property type="match status" value="1"/>
</dbReference>
<dbReference type="Proteomes" id="UP000533476">
    <property type="component" value="Unassembled WGS sequence"/>
</dbReference>
<dbReference type="Pfam" id="PF12697">
    <property type="entry name" value="Abhydrolase_6"/>
    <property type="match status" value="1"/>
</dbReference>
<keyword evidence="2" id="KW-0378">Hydrolase</keyword>
<evidence type="ECO:0000313" key="2">
    <source>
        <dbReference type="EMBL" id="NMP24763.1"/>
    </source>
</evidence>